<accession>A0ABQ4PTP5</accession>
<evidence type="ECO:0000256" key="1">
    <source>
        <dbReference type="SAM" id="MobiDB-lite"/>
    </source>
</evidence>
<reference evidence="2" key="2">
    <citation type="journal article" date="2023" name="ISME Commun">
        <title>Characterization of a bloom-associated alphaproteobacterial lineage, 'Candidatus Phycosocius': insights into freshwater algal-bacterial interactions.</title>
        <authorList>
            <person name="Tanabe Y."/>
            <person name="Yamaguchi H."/>
            <person name="Yoshida M."/>
            <person name="Kai A."/>
            <person name="Okazaki Y."/>
        </authorList>
    </citation>
    <scope>NUCLEOTIDE SEQUENCE</scope>
    <source>
        <strain evidence="2">BOTRYCO-1</strain>
    </source>
</reference>
<protein>
    <recommendedName>
        <fullName evidence="4">Anti-sigma-28 factor FlgM C-terminal domain-containing protein</fullName>
    </recommendedName>
</protein>
<feature type="region of interest" description="Disordered" evidence="1">
    <location>
        <begin position="29"/>
        <end position="64"/>
    </location>
</feature>
<dbReference type="EMBL" id="BPFZ01000002">
    <property type="protein sequence ID" value="GIU66336.1"/>
    <property type="molecule type" value="Genomic_DNA"/>
</dbReference>
<reference evidence="2" key="1">
    <citation type="submission" date="2021-05" db="EMBL/GenBank/DDBJ databases">
        <authorList>
            <person name="Tanabe Y."/>
        </authorList>
    </citation>
    <scope>NUCLEOTIDE SEQUENCE</scope>
    <source>
        <strain evidence="2">BOTRYCO-1</strain>
    </source>
</reference>
<organism evidence="2 3">
    <name type="scientific">Candidatus Phycosocius spiralis</name>
    <dbReference type="NCBI Taxonomy" id="2815099"/>
    <lineage>
        <taxon>Bacteria</taxon>
        <taxon>Pseudomonadati</taxon>
        <taxon>Pseudomonadota</taxon>
        <taxon>Alphaproteobacteria</taxon>
        <taxon>Caulobacterales</taxon>
        <taxon>Caulobacterales incertae sedis</taxon>
        <taxon>Candidatus Phycosocius</taxon>
    </lineage>
</organism>
<evidence type="ECO:0000313" key="2">
    <source>
        <dbReference type="EMBL" id="GIU66336.1"/>
    </source>
</evidence>
<feature type="compositionally biased region" description="Polar residues" evidence="1">
    <location>
        <begin position="32"/>
        <end position="64"/>
    </location>
</feature>
<sequence>MTAIKPNIGPLEALQREVAARLTRPAEDSVSYIESNPNQNDVQKPVSYETTLPASSPSSDTPETFESMVTKLNAILTANGSSESVAEMTAESARLQALQARQQLEAKPYGITSRAALSALAMFK</sequence>
<evidence type="ECO:0000313" key="3">
    <source>
        <dbReference type="Proteomes" id="UP001161064"/>
    </source>
</evidence>
<dbReference type="RefSeq" id="WP_284358836.1">
    <property type="nucleotide sequence ID" value="NZ_BPFZ01000002.1"/>
</dbReference>
<name>A0ABQ4PTP5_9PROT</name>
<comment type="caution">
    <text evidence="2">The sequence shown here is derived from an EMBL/GenBank/DDBJ whole genome shotgun (WGS) entry which is preliminary data.</text>
</comment>
<proteinExistence type="predicted"/>
<keyword evidence="3" id="KW-1185">Reference proteome</keyword>
<dbReference type="Proteomes" id="UP001161064">
    <property type="component" value="Unassembled WGS sequence"/>
</dbReference>
<gene>
    <name evidence="2" type="ORF">PsB1_0490</name>
</gene>
<evidence type="ECO:0008006" key="4">
    <source>
        <dbReference type="Google" id="ProtNLM"/>
    </source>
</evidence>